<comment type="caution">
    <text evidence="5">The sequence shown here is derived from an EMBL/GenBank/DDBJ whole genome shotgun (WGS) entry which is preliminary data.</text>
</comment>
<dbReference type="InterPro" id="IPR001761">
    <property type="entry name" value="Peripla_BP/Lac1_sug-bd_dom"/>
</dbReference>
<evidence type="ECO:0000259" key="4">
    <source>
        <dbReference type="PROSITE" id="PS50932"/>
    </source>
</evidence>
<evidence type="ECO:0000313" key="5">
    <source>
        <dbReference type="EMBL" id="ORN03491.1"/>
    </source>
</evidence>
<dbReference type="InterPro" id="IPR028082">
    <property type="entry name" value="Peripla_BP_I"/>
</dbReference>
<sequence>MAGTSVAVVSYVINNGPRPVAESTRQRVLEAIRLTGYRPNGVARALASGSTKTYGLIVPNIGNTFVASMAHVLLQASLDHGHVMLLGDAGDDRQRELELIHSLLNRQVDGLFYNSVDRHPYIDVIQASGTPFVMLDRVEPQPGVSMLRVDERQAAFQVTSHLLSHGYRQVGIISGPLEMLNAQDRIQGWRDAMAAHRTPVDERLIFPASYTRQGGYEAARRMLAGPGAPRALFASNEGQAIGAIRAFSERNIRVPQDVALACFNGTDQSAFHVPTLTTVRQPLQAMARCAISMLQNWDGEAKLHEFPHYLEIGESCGCTPHIKTNATTS</sequence>
<dbReference type="PROSITE" id="PS50932">
    <property type="entry name" value="HTH_LACI_2"/>
    <property type="match status" value="1"/>
</dbReference>
<dbReference type="PANTHER" id="PTHR30146">
    <property type="entry name" value="LACI-RELATED TRANSCRIPTIONAL REPRESSOR"/>
    <property type="match status" value="1"/>
</dbReference>
<feature type="domain" description="HTH lacI-type" evidence="4">
    <location>
        <begin position="1"/>
        <end position="48"/>
    </location>
</feature>
<evidence type="ECO:0000256" key="3">
    <source>
        <dbReference type="ARBA" id="ARBA00023163"/>
    </source>
</evidence>
<dbReference type="InterPro" id="IPR000843">
    <property type="entry name" value="HTH_LacI"/>
</dbReference>
<dbReference type="Gene3D" id="1.10.260.40">
    <property type="entry name" value="lambda repressor-like DNA-binding domains"/>
    <property type="match status" value="1"/>
</dbReference>
<dbReference type="Pfam" id="PF00532">
    <property type="entry name" value="Peripla_BP_1"/>
    <property type="match status" value="1"/>
</dbReference>
<dbReference type="EMBL" id="MLJJ01000002">
    <property type="protein sequence ID" value="ORN03491.1"/>
    <property type="molecule type" value="Genomic_DNA"/>
</dbReference>
<dbReference type="Gene3D" id="3.40.50.2300">
    <property type="match status" value="2"/>
</dbReference>
<dbReference type="SMART" id="SM00354">
    <property type="entry name" value="HTH_LACI"/>
    <property type="match status" value="1"/>
</dbReference>
<keyword evidence="3" id="KW-0804">Transcription</keyword>
<dbReference type="PANTHER" id="PTHR30146:SF109">
    <property type="entry name" value="HTH-TYPE TRANSCRIPTIONAL REGULATOR GALS"/>
    <property type="match status" value="1"/>
</dbReference>
<name>A0ABX3UX81_9GAMM</name>
<accession>A0ABX3UX81</accession>
<evidence type="ECO:0000256" key="1">
    <source>
        <dbReference type="ARBA" id="ARBA00023015"/>
    </source>
</evidence>
<dbReference type="Pfam" id="PF00356">
    <property type="entry name" value="LacI"/>
    <property type="match status" value="1"/>
</dbReference>
<reference evidence="5 6" key="1">
    <citation type="journal article" date="2017" name="Antonie Van Leeuwenhoek">
        <title>Phylogenomic resolution of the bacterial genus Pantoea and its relationship with Erwinia and Tatumella.</title>
        <authorList>
            <person name="Palmer M."/>
            <person name="Steenkamp E.T."/>
            <person name="Coetzee M.P."/>
            <person name="Chan W.Y."/>
            <person name="van Zyl E."/>
            <person name="De Maayer P."/>
            <person name="Coutinho T.A."/>
            <person name="Blom J."/>
            <person name="Smits T.H."/>
            <person name="Duffy B."/>
            <person name="Venter S.N."/>
        </authorList>
    </citation>
    <scope>NUCLEOTIDE SEQUENCE [LARGE SCALE GENOMIC DNA]</scope>
    <source>
        <strain evidence="5 6">LMG 5345</strain>
    </source>
</reference>
<evidence type="ECO:0000313" key="6">
    <source>
        <dbReference type="Proteomes" id="UP000193785"/>
    </source>
</evidence>
<evidence type="ECO:0000256" key="2">
    <source>
        <dbReference type="ARBA" id="ARBA00023125"/>
    </source>
</evidence>
<dbReference type="CDD" id="cd01392">
    <property type="entry name" value="HTH_LacI"/>
    <property type="match status" value="1"/>
</dbReference>
<dbReference type="SUPFAM" id="SSF53822">
    <property type="entry name" value="Periplasmic binding protein-like I"/>
    <property type="match status" value="1"/>
</dbReference>
<gene>
    <name evidence="5" type="ORF">HA46_01230</name>
</gene>
<dbReference type="SUPFAM" id="SSF47413">
    <property type="entry name" value="lambda repressor-like DNA-binding domains"/>
    <property type="match status" value="1"/>
</dbReference>
<keyword evidence="1" id="KW-0805">Transcription regulation</keyword>
<dbReference type="RefSeq" id="WP_084882021.1">
    <property type="nucleotide sequence ID" value="NZ_MLJJ01000002.1"/>
</dbReference>
<dbReference type="InterPro" id="IPR010982">
    <property type="entry name" value="Lambda_DNA-bd_dom_sf"/>
</dbReference>
<organism evidence="5 6">
    <name type="scientific">Pantoea septica</name>
    <dbReference type="NCBI Taxonomy" id="472695"/>
    <lineage>
        <taxon>Bacteria</taxon>
        <taxon>Pseudomonadati</taxon>
        <taxon>Pseudomonadota</taxon>
        <taxon>Gammaproteobacteria</taxon>
        <taxon>Enterobacterales</taxon>
        <taxon>Erwiniaceae</taxon>
        <taxon>Pantoea</taxon>
    </lineage>
</organism>
<keyword evidence="2" id="KW-0238">DNA-binding</keyword>
<dbReference type="Proteomes" id="UP000193785">
    <property type="component" value="Unassembled WGS sequence"/>
</dbReference>
<proteinExistence type="predicted"/>
<dbReference type="CDD" id="cd06267">
    <property type="entry name" value="PBP1_LacI_sugar_binding-like"/>
    <property type="match status" value="1"/>
</dbReference>
<protein>
    <submittedName>
        <fullName evidence="5">LacI family transcriptional regulator</fullName>
    </submittedName>
</protein>
<keyword evidence="6" id="KW-1185">Reference proteome</keyword>